<gene>
    <name evidence="2" type="ORF">AA0117_g12146</name>
</gene>
<dbReference type="AlphaFoldDB" id="A0A4Q4N0K3"/>
<evidence type="ECO:0000313" key="2">
    <source>
        <dbReference type="EMBL" id="RYN65502.1"/>
    </source>
</evidence>
<reference evidence="3" key="1">
    <citation type="journal article" date="2019" name="bioRxiv">
        <title>Genomics, evolutionary history and diagnostics of the Alternaria alternata species group including apple and Asian pear pathotypes.</title>
        <authorList>
            <person name="Armitage A.D."/>
            <person name="Cockerton H.M."/>
            <person name="Sreenivasaprasad S."/>
            <person name="Woodhall J.W."/>
            <person name="Lane C.R."/>
            <person name="Harrison R.J."/>
            <person name="Clarkson J.P."/>
        </authorList>
    </citation>
    <scope>NUCLEOTIDE SEQUENCE [LARGE SCALE GENOMIC DNA]</scope>
    <source>
        <strain evidence="3">FERA 1177</strain>
    </source>
</reference>
<feature type="chain" id="PRO_5020218506" evidence="1">
    <location>
        <begin position="24"/>
        <end position="87"/>
    </location>
</feature>
<organism evidence="2 3">
    <name type="scientific">Alternaria alternata</name>
    <name type="common">Alternaria rot fungus</name>
    <name type="synonym">Torula alternata</name>
    <dbReference type="NCBI Taxonomy" id="5599"/>
    <lineage>
        <taxon>Eukaryota</taxon>
        <taxon>Fungi</taxon>
        <taxon>Dikarya</taxon>
        <taxon>Ascomycota</taxon>
        <taxon>Pezizomycotina</taxon>
        <taxon>Dothideomycetes</taxon>
        <taxon>Pleosporomycetidae</taxon>
        <taxon>Pleosporales</taxon>
        <taxon>Pleosporineae</taxon>
        <taxon>Pleosporaceae</taxon>
        <taxon>Alternaria</taxon>
        <taxon>Alternaria sect. Alternaria</taxon>
        <taxon>Alternaria alternata complex</taxon>
    </lineage>
</organism>
<accession>A0A4Q4N0K3</accession>
<evidence type="ECO:0000256" key="1">
    <source>
        <dbReference type="SAM" id="SignalP"/>
    </source>
</evidence>
<protein>
    <submittedName>
        <fullName evidence="2">Uncharacterized protein</fullName>
    </submittedName>
</protein>
<evidence type="ECO:0000313" key="3">
    <source>
        <dbReference type="Proteomes" id="UP000291422"/>
    </source>
</evidence>
<comment type="caution">
    <text evidence="2">The sequence shown here is derived from an EMBL/GenBank/DDBJ whole genome shotgun (WGS) entry which is preliminary data.</text>
</comment>
<name>A0A4Q4N0K3_ALTAL</name>
<sequence>MQFFTTVMATLMLGGALLPTAFAAKYPCEIGNSRNRGESCSNEGWYGCSNNLKHTLHCVNGKWERINTCAGLCNMPFSKGRKCGCNL</sequence>
<feature type="signal peptide" evidence="1">
    <location>
        <begin position="1"/>
        <end position="23"/>
    </location>
</feature>
<dbReference type="EMBL" id="PDXD01000065">
    <property type="protein sequence ID" value="RYN65502.1"/>
    <property type="molecule type" value="Genomic_DNA"/>
</dbReference>
<dbReference type="Proteomes" id="UP000291422">
    <property type="component" value="Unassembled WGS sequence"/>
</dbReference>
<keyword evidence="1" id="KW-0732">Signal</keyword>
<proteinExistence type="predicted"/>